<dbReference type="InterPro" id="IPR036770">
    <property type="entry name" value="Ankyrin_rpt-contain_sf"/>
</dbReference>
<gene>
    <name evidence="3" type="ORF">DHA2_152137</name>
</gene>
<evidence type="ECO:0000313" key="3">
    <source>
        <dbReference type="EMBL" id="ESU36828.1"/>
    </source>
</evidence>
<dbReference type="VEuPathDB" id="GiardiaDB:DHA2_152137"/>
<dbReference type="PROSITE" id="PS50088">
    <property type="entry name" value="ANK_REPEAT"/>
    <property type="match status" value="2"/>
</dbReference>
<sequence length="222" mass="24375">MSSTDDSDHCSQECDRTLPPTPENDMSEEGAGESSPARHPRVVGEDEDGVTDLMEAAKRNDVDAVERYIPYQARKVAKLVKARMVDIYGGTALMVAAVLGHVEAVRLLMEHENGMKSSNEYTALMWAAANGRTEVVRLLLDAEGGMTKEKDFTALAAAAYFGRLDCVKLLLEKEKNIGGWPALYMADMEGHSEVVSLLKSEGVGLEEPRLRMSLRKPMSERA</sequence>
<feature type="repeat" description="ANK" evidence="1">
    <location>
        <begin position="119"/>
        <end position="151"/>
    </location>
</feature>
<dbReference type="InterPro" id="IPR002110">
    <property type="entry name" value="Ankyrin_rpt"/>
</dbReference>
<dbReference type="SMART" id="SM00248">
    <property type="entry name" value="ANK"/>
    <property type="match status" value="5"/>
</dbReference>
<feature type="repeat" description="ANK" evidence="1">
    <location>
        <begin position="88"/>
        <end position="120"/>
    </location>
</feature>
<dbReference type="VEuPathDB" id="GiardiaDB:GL50803_00103094"/>
<dbReference type="Proteomes" id="UP000018320">
    <property type="component" value="Unassembled WGS sequence"/>
</dbReference>
<dbReference type="PROSITE" id="PS50297">
    <property type="entry name" value="ANK_REP_REGION"/>
    <property type="match status" value="1"/>
</dbReference>
<keyword evidence="1" id="KW-0040">ANK repeat</keyword>
<proteinExistence type="predicted"/>
<feature type="region of interest" description="Disordered" evidence="2">
    <location>
        <begin position="1"/>
        <end position="45"/>
    </location>
</feature>
<dbReference type="AlphaFoldDB" id="V6TD40"/>
<evidence type="ECO:0000256" key="1">
    <source>
        <dbReference type="PROSITE-ProRule" id="PRU00023"/>
    </source>
</evidence>
<evidence type="ECO:0000256" key="2">
    <source>
        <dbReference type="SAM" id="MobiDB-lite"/>
    </source>
</evidence>
<protein>
    <submittedName>
        <fullName evidence="3">Ankyrin repeat protein</fullName>
    </submittedName>
</protein>
<dbReference type="EMBL" id="AHGT01000038">
    <property type="protein sequence ID" value="ESU36828.1"/>
    <property type="molecule type" value="Genomic_DNA"/>
</dbReference>
<dbReference type="VEuPathDB" id="GiardiaDB:GL50581_1030"/>
<dbReference type="PANTHER" id="PTHR24120:SF4">
    <property type="entry name" value="GH07239P"/>
    <property type="match status" value="1"/>
</dbReference>
<dbReference type="Pfam" id="PF12796">
    <property type="entry name" value="Ank_2"/>
    <property type="match status" value="2"/>
</dbReference>
<reference evidence="3 4" key="2">
    <citation type="journal article" date="2013" name="Genome Biol. Evol.">
        <title>Genome sequencing of Giardia lamblia genotypes A2 and B isolates (DH and GS) and comparative analysis with the genomes of genotypes A1 and E (WB and Pig).</title>
        <authorList>
            <person name="Adam R.D."/>
            <person name="Dahlstrom E.W."/>
            <person name="Martens C.A."/>
            <person name="Bruno D.P."/>
            <person name="Barbian K.D."/>
            <person name="Ricklefs S.M."/>
            <person name="Hernandez M.M."/>
            <person name="Narla N.P."/>
            <person name="Patel R.B."/>
            <person name="Porcella S.F."/>
            <person name="Nash T.E."/>
        </authorList>
    </citation>
    <scope>NUCLEOTIDE SEQUENCE [LARGE SCALE GENOMIC DNA]</scope>
    <source>
        <strain evidence="3 4">DH</strain>
    </source>
</reference>
<organism evidence="3 4">
    <name type="scientific">Giardia intestinalis</name>
    <name type="common">Giardia lamblia</name>
    <dbReference type="NCBI Taxonomy" id="5741"/>
    <lineage>
        <taxon>Eukaryota</taxon>
        <taxon>Metamonada</taxon>
        <taxon>Diplomonadida</taxon>
        <taxon>Hexamitidae</taxon>
        <taxon>Giardiinae</taxon>
        <taxon>Giardia</taxon>
    </lineage>
</organism>
<dbReference type="SUPFAM" id="SSF48403">
    <property type="entry name" value="Ankyrin repeat"/>
    <property type="match status" value="1"/>
</dbReference>
<accession>V6TD40</accession>
<dbReference type="PANTHER" id="PTHR24120">
    <property type="entry name" value="GH07239P"/>
    <property type="match status" value="1"/>
</dbReference>
<feature type="compositionally biased region" description="Basic and acidic residues" evidence="2">
    <location>
        <begin position="1"/>
        <end position="16"/>
    </location>
</feature>
<evidence type="ECO:0000313" key="4">
    <source>
        <dbReference type="Proteomes" id="UP000018320"/>
    </source>
</evidence>
<reference evidence="4" key="1">
    <citation type="submission" date="2012-02" db="EMBL/GenBank/DDBJ databases">
        <title>Genome sequencing of Giardia lamblia Genotypes A2 and B isolates (DH and GS) and comparative analysis with the genomes of Genotypes A1 and E (WB and Pig).</title>
        <authorList>
            <person name="Adam R."/>
            <person name="Dahlstrom E."/>
            <person name="Martens C."/>
            <person name="Bruno D."/>
            <person name="Barbian K."/>
            <person name="Porcella S.F."/>
            <person name="Nash T."/>
        </authorList>
    </citation>
    <scope>NUCLEOTIDE SEQUENCE</scope>
    <source>
        <strain evidence="4">DH</strain>
    </source>
</reference>
<comment type="caution">
    <text evidence="3">The sequence shown here is derived from an EMBL/GenBank/DDBJ whole genome shotgun (WGS) entry which is preliminary data.</text>
</comment>
<dbReference type="Gene3D" id="1.25.40.20">
    <property type="entry name" value="Ankyrin repeat-containing domain"/>
    <property type="match status" value="2"/>
</dbReference>
<name>V6TD40_GIAIN</name>